<keyword evidence="1" id="KW-1133">Transmembrane helix</keyword>
<keyword evidence="3" id="KW-1185">Reference proteome</keyword>
<evidence type="ECO:0000256" key="1">
    <source>
        <dbReference type="SAM" id="Phobius"/>
    </source>
</evidence>
<name>A0AA36HEZ6_CYLNA</name>
<dbReference type="Proteomes" id="UP001176961">
    <property type="component" value="Unassembled WGS sequence"/>
</dbReference>
<keyword evidence="1" id="KW-0812">Transmembrane</keyword>
<evidence type="ECO:0000313" key="2">
    <source>
        <dbReference type="EMBL" id="CAJ0608849.1"/>
    </source>
</evidence>
<sequence>MDITREVNGIGNRAGLTNLSPTCFVAPKATGIVSLILQFAILVVSVLVALFFFYHVGGYEYMSWNENSTILEPISHARPLDSSALEAPVTSEPHNVSPVEDKAALVESVDPKLNVNSNTSSLLSIEQVPNTTIYLDFLV</sequence>
<reference evidence="2" key="1">
    <citation type="submission" date="2023-07" db="EMBL/GenBank/DDBJ databases">
        <authorList>
            <consortium name="CYATHOMIX"/>
        </authorList>
    </citation>
    <scope>NUCLEOTIDE SEQUENCE</scope>
    <source>
        <strain evidence="2">N/A</strain>
    </source>
</reference>
<evidence type="ECO:0000313" key="3">
    <source>
        <dbReference type="Proteomes" id="UP001176961"/>
    </source>
</evidence>
<gene>
    <name evidence="2" type="ORF">CYNAS_LOCUS20832</name>
</gene>
<accession>A0AA36HEZ6</accession>
<proteinExistence type="predicted"/>
<comment type="caution">
    <text evidence="2">The sequence shown here is derived from an EMBL/GenBank/DDBJ whole genome shotgun (WGS) entry which is preliminary data.</text>
</comment>
<protein>
    <submittedName>
        <fullName evidence="2">Uncharacterized protein</fullName>
    </submittedName>
</protein>
<keyword evidence="1" id="KW-0472">Membrane</keyword>
<dbReference type="AlphaFoldDB" id="A0AA36HEZ6"/>
<dbReference type="EMBL" id="CATQJL010000326">
    <property type="protein sequence ID" value="CAJ0608849.1"/>
    <property type="molecule type" value="Genomic_DNA"/>
</dbReference>
<feature type="transmembrane region" description="Helical" evidence="1">
    <location>
        <begin position="32"/>
        <end position="54"/>
    </location>
</feature>
<organism evidence="2 3">
    <name type="scientific">Cylicocyclus nassatus</name>
    <name type="common">Nematode worm</name>
    <dbReference type="NCBI Taxonomy" id="53992"/>
    <lineage>
        <taxon>Eukaryota</taxon>
        <taxon>Metazoa</taxon>
        <taxon>Ecdysozoa</taxon>
        <taxon>Nematoda</taxon>
        <taxon>Chromadorea</taxon>
        <taxon>Rhabditida</taxon>
        <taxon>Rhabditina</taxon>
        <taxon>Rhabditomorpha</taxon>
        <taxon>Strongyloidea</taxon>
        <taxon>Strongylidae</taxon>
        <taxon>Cylicocyclus</taxon>
    </lineage>
</organism>